<protein>
    <recommendedName>
        <fullName evidence="2">Serine aminopeptidase S33 domain-containing protein</fullName>
    </recommendedName>
</protein>
<dbReference type="InterPro" id="IPR022742">
    <property type="entry name" value="Hydrolase_4"/>
</dbReference>
<keyword evidence="1" id="KW-0472">Membrane</keyword>
<sequence length="315" mass="35342">MPKWLKRTGYVMLAFFIVLNIIIASQAYYFTHFFPLPANASTNTQLNGWAKWKALILGAPIYKTKVVDSLNLPHQTFTIATNDGQQLSAWFIPRDSALGTILVFHGHGGNKSGLIPEEKAFHTMGYQVLAVDFRAHGNSTGTACSIGYREAADVKAAFDYALQHYHRPIILYGISLGAATILQAMQQYALTPDKIILEMPFGTLPKAVEGKLRTMNLPTEPLGNWLTFWGGLEQGFWAFNFRPQDAAAAVHCPVLLQWGLQDNRVTQQETNDIFKNLASHDKEMVVYALSHHQSLLQNEPAKWQKTVSDFLYKQN</sequence>
<dbReference type="PANTHER" id="PTHR12277">
    <property type="entry name" value="ALPHA/BETA HYDROLASE DOMAIN-CONTAINING PROTEIN"/>
    <property type="match status" value="1"/>
</dbReference>
<evidence type="ECO:0000313" key="4">
    <source>
        <dbReference type="Proteomes" id="UP000249720"/>
    </source>
</evidence>
<dbReference type="Gene3D" id="3.40.50.1820">
    <property type="entry name" value="alpha/beta hydrolase"/>
    <property type="match status" value="1"/>
</dbReference>
<evidence type="ECO:0000259" key="2">
    <source>
        <dbReference type="Pfam" id="PF12146"/>
    </source>
</evidence>
<dbReference type="AlphaFoldDB" id="A0A2W7TMG7"/>
<dbReference type="OrthoDB" id="9777090at2"/>
<dbReference type="EMBL" id="QKZV01000002">
    <property type="protein sequence ID" value="PZX64392.1"/>
    <property type="molecule type" value="Genomic_DNA"/>
</dbReference>
<accession>A0A2W7TMG7</accession>
<dbReference type="RefSeq" id="WP_111293577.1">
    <property type="nucleotide sequence ID" value="NZ_QKZV01000002.1"/>
</dbReference>
<dbReference type="SUPFAM" id="SSF53474">
    <property type="entry name" value="alpha/beta-Hydrolases"/>
    <property type="match status" value="1"/>
</dbReference>
<evidence type="ECO:0000313" key="3">
    <source>
        <dbReference type="EMBL" id="PZX64392.1"/>
    </source>
</evidence>
<organism evidence="3 4">
    <name type="scientific">Hydrotalea sandarakina</name>
    <dbReference type="NCBI Taxonomy" id="1004304"/>
    <lineage>
        <taxon>Bacteria</taxon>
        <taxon>Pseudomonadati</taxon>
        <taxon>Bacteroidota</taxon>
        <taxon>Chitinophagia</taxon>
        <taxon>Chitinophagales</taxon>
        <taxon>Chitinophagaceae</taxon>
        <taxon>Hydrotalea</taxon>
    </lineage>
</organism>
<keyword evidence="4" id="KW-1185">Reference proteome</keyword>
<evidence type="ECO:0000256" key="1">
    <source>
        <dbReference type="SAM" id="Phobius"/>
    </source>
</evidence>
<feature type="transmembrane region" description="Helical" evidence="1">
    <location>
        <begin position="12"/>
        <end position="30"/>
    </location>
</feature>
<reference evidence="3 4" key="1">
    <citation type="submission" date="2018-06" db="EMBL/GenBank/DDBJ databases">
        <title>Genomic Encyclopedia of Archaeal and Bacterial Type Strains, Phase II (KMG-II): from individual species to whole genera.</title>
        <authorList>
            <person name="Goeker M."/>
        </authorList>
    </citation>
    <scope>NUCLEOTIDE SEQUENCE [LARGE SCALE GENOMIC DNA]</scope>
    <source>
        <strain evidence="3 4">DSM 23241</strain>
    </source>
</reference>
<name>A0A2W7TMG7_9BACT</name>
<dbReference type="Pfam" id="PF12146">
    <property type="entry name" value="Hydrolase_4"/>
    <property type="match status" value="1"/>
</dbReference>
<keyword evidence="1" id="KW-0812">Transmembrane</keyword>
<dbReference type="Proteomes" id="UP000249720">
    <property type="component" value="Unassembled WGS sequence"/>
</dbReference>
<feature type="domain" description="Serine aminopeptidase S33" evidence="2">
    <location>
        <begin position="98"/>
        <end position="206"/>
    </location>
</feature>
<proteinExistence type="predicted"/>
<comment type="caution">
    <text evidence="3">The sequence shown here is derived from an EMBL/GenBank/DDBJ whole genome shotgun (WGS) entry which is preliminary data.</text>
</comment>
<dbReference type="InterPro" id="IPR029058">
    <property type="entry name" value="AB_hydrolase_fold"/>
</dbReference>
<keyword evidence="1" id="KW-1133">Transmembrane helix</keyword>
<gene>
    <name evidence="3" type="ORF">LX80_00588</name>
</gene>